<dbReference type="Proteomes" id="UP000323454">
    <property type="component" value="Unassembled WGS sequence"/>
</dbReference>
<comment type="caution">
    <text evidence="2">The sequence shown here is derived from an EMBL/GenBank/DDBJ whole genome shotgun (WGS) entry which is preliminary data.</text>
</comment>
<dbReference type="PANTHER" id="PTHR33434">
    <property type="entry name" value="DEGV DOMAIN-CONTAINING PROTEIN DR_1986-RELATED"/>
    <property type="match status" value="1"/>
</dbReference>
<dbReference type="Gene3D" id="3.30.1180.10">
    <property type="match status" value="1"/>
</dbReference>
<name>A0A5B2XWL8_9PSEU</name>
<dbReference type="PROSITE" id="PS51482">
    <property type="entry name" value="DEGV"/>
    <property type="match status" value="1"/>
</dbReference>
<accession>A0A5B2XWL8</accession>
<dbReference type="RefSeq" id="WP_149847393.1">
    <property type="nucleotide sequence ID" value="NZ_VUOB01000001.1"/>
</dbReference>
<dbReference type="Gene3D" id="3.40.50.10170">
    <property type="match status" value="1"/>
</dbReference>
<keyword evidence="1" id="KW-0446">Lipid-binding</keyword>
<keyword evidence="3" id="KW-1185">Reference proteome</keyword>
<evidence type="ECO:0000313" key="2">
    <source>
        <dbReference type="EMBL" id="KAA2267084.1"/>
    </source>
</evidence>
<dbReference type="GO" id="GO:0008289">
    <property type="term" value="F:lipid binding"/>
    <property type="evidence" value="ECO:0007669"/>
    <property type="project" value="UniProtKB-KW"/>
</dbReference>
<protein>
    <submittedName>
        <fullName evidence="2">DegV family protein</fullName>
    </submittedName>
</protein>
<proteinExistence type="predicted"/>
<dbReference type="InterPro" id="IPR003797">
    <property type="entry name" value="DegV"/>
</dbReference>
<dbReference type="OrthoDB" id="9760324at2"/>
<reference evidence="2 3" key="1">
    <citation type="submission" date="2019-09" db="EMBL/GenBank/DDBJ databases">
        <title>Goodfellowia gen. nov., a new genus of the Pseudonocardineae related to Actinoalloteichus, containing Goodfellowia coeruleoviolacea gen. nov., comb. nov. gen. nov., comb. nov.</title>
        <authorList>
            <person name="Labeda D."/>
        </authorList>
    </citation>
    <scope>NUCLEOTIDE SEQUENCE [LARGE SCALE GENOMIC DNA]</scope>
    <source>
        <strain evidence="2 3">AN110305</strain>
    </source>
</reference>
<dbReference type="InterPro" id="IPR043168">
    <property type="entry name" value="DegV_C"/>
</dbReference>
<dbReference type="SUPFAM" id="SSF82549">
    <property type="entry name" value="DAK1/DegV-like"/>
    <property type="match status" value="1"/>
</dbReference>
<evidence type="ECO:0000313" key="3">
    <source>
        <dbReference type="Proteomes" id="UP000323454"/>
    </source>
</evidence>
<sequence>MTPRVAVVTDSTASLSPALASRWNISVVQMQIGIGTTFNDESLVTTDRLLNAMHDGTPIAQEPPTPDAFFWAYQQAWGQGADAILSLHVSSRLSTTAEAAKAAAEKLRIPVQVVDSESSGLTMGFAAVAAAKAAAAGATEAEVRAVAERRMRNARVLIYIDTLEYLHRSGRIGTVAKKFGTALSVKPLLTVNDGEVEPFSKVFGADRAVGKLVDQAVQVAGQRRVDIGVEHFAAPDRGADLLAQLRRRIPGGQEFALTQVSAAIGVNVGPGALAVTISVC</sequence>
<dbReference type="EMBL" id="VUOB01000001">
    <property type="protein sequence ID" value="KAA2267084.1"/>
    <property type="molecule type" value="Genomic_DNA"/>
</dbReference>
<reference evidence="2 3" key="2">
    <citation type="submission" date="2019-09" db="EMBL/GenBank/DDBJ databases">
        <authorList>
            <person name="Jin C."/>
        </authorList>
    </citation>
    <scope>NUCLEOTIDE SEQUENCE [LARGE SCALE GENOMIC DNA]</scope>
    <source>
        <strain evidence="2 3">AN110305</strain>
    </source>
</reference>
<dbReference type="PANTHER" id="PTHR33434:SF2">
    <property type="entry name" value="FATTY ACID-BINDING PROTEIN TM_1468"/>
    <property type="match status" value="1"/>
</dbReference>
<dbReference type="NCBIfam" id="TIGR00762">
    <property type="entry name" value="DegV"/>
    <property type="match status" value="1"/>
</dbReference>
<dbReference type="Pfam" id="PF02645">
    <property type="entry name" value="DegV"/>
    <property type="match status" value="1"/>
</dbReference>
<organism evidence="2 3">
    <name type="scientific">Solihabitans fulvus</name>
    <dbReference type="NCBI Taxonomy" id="1892852"/>
    <lineage>
        <taxon>Bacteria</taxon>
        <taxon>Bacillati</taxon>
        <taxon>Actinomycetota</taxon>
        <taxon>Actinomycetes</taxon>
        <taxon>Pseudonocardiales</taxon>
        <taxon>Pseudonocardiaceae</taxon>
        <taxon>Solihabitans</taxon>
    </lineage>
</organism>
<evidence type="ECO:0000256" key="1">
    <source>
        <dbReference type="ARBA" id="ARBA00023121"/>
    </source>
</evidence>
<dbReference type="InterPro" id="IPR050270">
    <property type="entry name" value="DegV_domain_contain"/>
</dbReference>
<dbReference type="AlphaFoldDB" id="A0A5B2XWL8"/>
<gene>
    <name evidence="2" type="ORF">F0L68_00700</name>
</gene>